<keyword evidence="2" id="KW-0349">Heme</keyword>
<dbReference type="SUPFAM" id="SSF46458">
    <property type="entry name" value="Globin-like"/>
    <property type="match status" value="1"/>
</dbReference>
<reference evidence="5 6" key="1">
    <citation type="submission" date="2019-06" db="EMBL/GenBank/DDBJ databases">
        <title>Amycolatopsis alkalitolerans sp. nov., isolated from Gastrodia elata Blume.</title>
        <authorList>
            <person name="Narsing Rao M.P."/>
            <person name="Li W.J."/>
        </authorList>
    </citation>
    <scope>NUCLEOTIDE SEQUENCE [LARGE SCALE GENOMIC DNA]</scope>
    <source>
        <strain evidence="5 6">SYSUP0005</strain>
    </source>
</reference>
<dbReference type="GO" id="GO:0046872">
    <property type="term" value="F:metal ion binding"/>
    <property type="evidence" value="ECO:0007669"/>
    <property type="project" value="UniProtKB-KW"/>
</dbReference>
<dbReference type="OrthoDB" id="9798157at2"/>
<keyword evidence="4" id="KW-0408">Iron</keyword>
<accession>A0A5C4M5X0</accession>
<sequence length="151" mass="16661">MRPSLFEFAGGEPAFLALARAHHERCLADPELNHPFSHPDQHPQHVERLAAYWAEVMGGPPRYSQSCGDHTGMLVMHAGNGDMSDLGRRFVDCFVRAADDADLPADPGFRAALRAYMEWAVGQVLSYPGAEPVPAGLPMPHWSWEGLRTEV</sequence>
<dbReference type="Pfam" id="PF01152">
    <property type="entry name" value="Bac_globin"/>
    <property type="match status" value="1"/>
</dbReference>
<dbReference type="GO" id="GO:0019825">
    <property type="term" value="F:oxygen binding"/>
    <property type="evidence" value="ECO:0007669"/>
    <property type="project" value="InterPro"/>
</dbReference>
<gene>
    <name evidence="5" type="ORF">FG385_08510</name>
</gene>
<keyword evidence="6" id="KW-1185">Reference proteome</keyword>
<evidence type="ECO:0000256" key="2">
    <source>
        <dbReference type="ARBA" id="ARBA00022617"/>
    </source>
</evidence>
<organism evidence="5 6">
    <name type="scientific">Amycolatopsis alkalitolerans</name>
    <dbReference type="NCBI Taxonomy" id="2547244"/>
    <lineage>
        <taxon>Bacteria</taxon>
        <taxon>Bacillati</taxon>
        <taxon>Actinomycetota</taxon>
        <taxon>Actinomycetes</taxon>
        <taxon>Pseudonocardiales</taxon>
        <taxon>Pseudonocardiaceae</taxon>
        <taxon>Amycolatopsis</taxon>
    </lineage>
</organism>
<protein>
    <submittedName>
        <fullName evidence="5">Oxidoreductase</fullName>
    </submittedName>
</protein>
<dbReference type="AlphaFoldDB" id="A0A5C4M5X0"/>
<proteinExistence type="predicted"/>
<evidence type="ECO:0000256" key="1">
    <source>
        <dbReference type="ARBA" id="ARBA00022448"/>
    </source>
</evidence>
<keyword evidence="3" id="KW-0479">Metal-binding</keyword>
<dbReference type="Gene3D" id="1.10.490.10">
    <property type="entry name" value="Globins"/>
    <property type="match status" value="1"/>
</dbReference>
<evidence type="ECO:0000313" key="5">
    <source>
        <dbReference type="EMBL" id="TNC27747.1"/>
    </source>
</evidence>
<dbReference type="RefSeq" id="WP_139096070.1">
    <property type="nucleotide sequence ID" value="NZ_VDFW01000005.1"/>
</dbReference>
<name>A0A5C4M5X0_9PSEU</name>
<dbReference type="InterPro" id="IPR009050">
    <property type="entry name" value="Globin-like_sf"/>
</dbReference>
<keyword evidence="1" id="KW-0813">Transport</keyword>
<dbReference type="EMBL" id="VDFW01000005">
    <property type="protein sequence ID" value="TNC27747.1"/>
    <property type="molecule type" value="Genomic_DNA"/>
</dbReference>
<dbReference type="InterPro" id="IPR001486">
    <property type="entry name" value="Hemoglobin_trunc"/>
</dbReference>
<dbReference type="GO" id="GO:0020037">
    <property type="term" value="F:heme binding"/>
    <property type="evidence" value="ECO:0007669"/>
    <property type="project" value="InterPro"/>
</dbReference>
<evidence type="ECO:0000256" key="4">
    <source>
        <dbReference type="ARBA" id="ARBA00023004"/>
    </source>
</evidence>
<evidence type="ECO:0000313" key="6">
    <source>
        <dbReference type="Proteomes" id="UP000305546"/>
    </source>
</evidence>
<dbReference type="Proteomes" id="UP000305546">
    <property type="component" value="Unassembled WGS sequence"/>
</dbReference>
<evidence type="ECO:0000256" key="3">
    <source>
        <dbReference type="ARBA" id="ARBA00022723"/>
    </source>
</evidence>
<comment type="caution">
    <text evidence="5">The sequence shown here is derived from an EMBL/GenBank/DDBJ whole genome shotgun (WGS) entry which is preliminary data.</text>
</comment>
<dbReference type="InterPro" id="IPR012292">
    <property type="entry name" value="Globin/Proto"/>
</dbReference>